<reference evidence="1 2" key="1">
    <citation type="submission" date="2024-01" db="EMBL/GenBank/DDBJ databases">
        <title>A telomere-to-telomere, gap-free genome of sweet tea (Lithocarpus litseifolius).</title>
        <authorList>
            <person name="Zhou J."/>
        </authorList>
    </citation>
    <scope>NUCLEOTIDE SEQUENCE [LARGE SCALE GENOMIC DNA]</scope>
    <source>
        <strain evidence="1">Zhou-2022a</strain>
        <tissue evidence="1">Leaf</tissue>
    </source>
</reference>
<evidence type="ECO:0008006" key="3">
    <source>
        <dbReference type="Google" id="ProtNLM"/>
    </source>
</evidence>
<proteinExistence type="predicted"/>
<gene>
    <name evidence="1" type="ORF">SO802_002985</name>
</gene>
<evidence type="ECO:0000313" key="1">
    <source>
        <dbReference type="EMBL" id="KAL0015916.1"/>
    </source>
</evidence>
<organism evidence="1 2">
    <name type="scientific">Lithocarpus litseifolius</name>
    <dbReference type="NCBI Taxonomy" id="425828"/>
    <lineage>
        <taxon>Eukaryota</taxon>
        <taxon>Viridiplantae</taxon>
        <taxon>Streptophyta</taxon>
        <taxon>Embryophyta</taxon>
        <taxon>Tracheophyta</taxon>
        <taxon>Spermatophyta</taxon>
        <taxon>Magnoliopsida</taxon>
        <taxon>eudicotyledons</taxon>
        <taxon>Gunneridae</taxon>
        <taxon>Pentapetalae</taxon>
        <taxon>rosids</taxon>
        <taxon>fabids</taxon>
        <taxon>Fagales</taxon>
        <taxon>Fagaceae</taxon>
        <taxon>Lithocarpus</taxon>
    </lineage>
</organism>
<evidence type="ECO:0000313" key="2">
    <source>
        <dbReference type="Proteomes" id="UP001459277"/>
    </source>
</evidence>
<dbReference type="AlphaFoldDB" id="A0AAW2E455"/>
<accession>A0AAW2E455</accession>
<name>A0AAW2E455_9ROSI</name>
<dbReference type="EMBL" id="JAZDWU010000001">
    <property type="protein sequence ID" value="KAL0015916.1"/>
    <property type="molecule type" value="Genomic_DNA"/>
</dbReference>
<comment type="caution">
    <text evidence="1">The sequence shown here is derived from an EMBL/GenBank/DDBJ whole genome shotgun (WGS) entry which is preliminary data.</text>
</comment>
<dbReference type="Proteomes" id="UP001459277">
    <property type="component" value="Unassembled WGS sequence"/>
</dbReference>
<sequence>MALILEEIWCLRNVELHLKNHIDLTNSIQLIQRRYQEYLAVCLVTPTKPKQQGSSYWIPPPPRHIKIKTDAALSSSGSALAVIARDNRGTICNAWNKKVFQFCTTLLLELL</sequence>
<keyword evidence="2" id="KW-1185">Reference proteome</keyword>
<protein>
    <recommendedName>
        <fullName evidence="3">Maturase K</fullName>
    </recommendedName>
</protein>